<keyword evidence="4" id="KW-1185">Reference proteome</keyword>
<evidence type="ECO:0000256" key="2">
    <source>
        <dbReference type="SAM" id="SignalP"/>
    </source>
</evidence>
<dbReference type="EMBL" id="BNBA01000032">
    <property type="protein sequence ID" value="GHH58718.1"/>
    <property type="molecule type" value="Genomic_DNA"/>
</dbReference>
<sequence length="71" mass="7716">MNKMLCMGLLILPLLAACKRPEPPSPERPPEPQATALRDAIRQPLDKAKAAQQVTDQAAEQQRAAIDAATR</sequence>
<proteinExistence type="predicted"/>
<gene>
    <name evidence="3" type="ORF">GCM10009090_31920</name>
</gene>
<evidence type="ECO:0000313" key="3">
    <source>
        <dbReference type="EMBL" id="GHH58718.1"/>
    </source>
</evidence>
<feature type="compositionally biased region" description="Low complexity" evidence="1">
    <location>
        <begin position="57"/>
        <end position="71"/>
    </location>
</feature>
<evidence type="ECO:0008006" key="5">
    <source>
        <dbReference type="Google" id="ProtNLM"/>
    </source>
</evidence>
<reference evidence="3" key="1">
    <citation type="journal article" date="2014" name="Int. J. Syst. Evol. Microbiol.">
        <title>Complete genome sequence of Corynebacterium casei LMG S-19264T (=DSM 44701T), isolated from a smear-ripened cheese.</title>
        <authorList>
            <consortium name="US DOE Joint Genome Institute (JGI-PGF)"/>
            <person name="Walter F."/>
            <person name="Albersmeier A."/>
            <person name="Kalinowski J."/>
            <person name="Ruckert C."/>
        </authorList>
    </citation>
    <scope>NUCLEOTIDE SEQUENCE</scope>
    <source>
        <strain evidence="3">JCM 13306</strain>
    </source>
</reference>
<name>A0A919KJA8_9XANT</name>
<dbReference type="RefSeq" id="WP_140726484.1">
    <property type="nucleotide sequence ID" value="NZ_CP069267.1"/>
</dbReference>
<dbReference type="AlphaFoldDB" id="A0A919KJA8"/>
<feature type="signal peptide" evidence="2">
    <location>
        <begin position="1"/>
        <end position="16"/>
    </location>
</feature>
<evidence type="ECO:0000313" key="4">
    <source>
        <dbReference type="Proteomes" id="UP000623958"/>
    </source>
</evidence>
<protein>
    <recommendedName>
        <fullName evidence="5">Lipoprotein</fullName>
    </recommendedName>
</protein>
<keyword evidence="2" id="KW-0732">Signal</keyword>
<accession>A0A919KJA8</accession>
<feature type="region of interest" description="Disordered" evidence="1">
    <location>
        <begin position="41"/>
        <end position="71"/>
    </location>
</feature>
<dbReference type="Proteomes" id="UP000623958">
    <property type="component" value="Unassembled WGS sequence"/>
</dbReference>
<feature type="chain" id="PRO_5036977490" description="Lipoprotein" evidence="2">
    <location>
        <begin position="17"/>
        <end position="71"/>
    </location>
</feature>
<comment type="caution">
    <text evidence="3">The sequence shown here is derived from an EMBL/GenBank/DDBJ whole genome shotgun (WGS) entry which is preliminary data.</text>
</comment>
<reference evidence="3" key="2">
    <citation type="submission" date="2020-09" db="EMBL/GenBank/DDBJ databases">
        <authorList>
            <person name="Sun Q."/>
            <person name="Ohkuma M."/>
        </authorList>
    </citation>
    <scope>NUCLEOTIDE SEQUENCE</scope>
    <source>
        <strain evidence="3">JCM 13306</strain>
    </source>
</reference>
<evidence type="ECO:0000256" key="1">
    <source>
        <dbReference type="SAM" id="MobiDB-lite"/>
    </source>
</evidence>
<organism evidence="3 4">
    <name type="scientific">Xanthomonas boreopolis</name>
    <dbReference type="NCBI Taxonomy" id="86183"/>
    <lineage>
        <taxon>Bacteria</taxon>
        <taxon>Pseudomonadati</taxon>
        <taxon>Pseudomonadota</taxon>
        <taxon>Gammaproteobacteria</taxon>
        <taxon>Lysobacterales</taxon>
        <taxon>Lysobacteraceae</taxon>
        <taxon>Xanthomonas</taxon>
    </lineage>
</organism>
<dbReference type="PROSITE" id="PS51257">
    <property type="entry name" value="PROKAR_LIPOPROTEIN"/>
    <property type="match status" value="1"/>
</dbReference>